<sequence length="60" mass="6644">MLYGLTLTGQTKINQNREDEFNVDALPTTVVHGSWHLRLTAILQATIISAGSHDQIVPRT</sequence>
<organism evidence="1 2">
    <name type="scientific">Coccidioides immitis RMSCC 2394</name>
    <dbReference type="NCBI Taxonomy" id="404692"/>
    <lineage>
        <taxon>Eukaryota</taxon>
        <taxon>Fungi</taxon>
        <taxon>Dikarya</taxon>
        <taxon>Ascomycota</taxon>
        <taxon>Pezizomycotina</taxon>
        <taxon>Eurotiomycetes</taxon>
        <taxon>Eurotiomycetidae</taxon>
        <taxon>Onygenales</taxon>
        <taxon>Onygenaceae</taxon>
        <taxon>Coccidioides</taxon>
    </lineage>
</organism>
<proteinExistence type="predicted"/>
<reference evidence="2" key="1">
    <citation type="journal article" date="2010" name="Genome Res.">
        <title>Population genomic sequencing of Coccidioides fungi reveals recent hybridization and transposon control.</title>
        <authorList>
            <person name="Neafsey D.E."/>
            <person name="Barker B.M."/>
            <person name="Sharpton T.J."/>
            <person name="Stajich J.E."/>
            <person name="Park D.J."/>
            <person name="Whiston E."/>
            <person name="Hung C.-Y."/>
            <person name="McMahan C."/>
            <person name="White J."/>
            <person name="Sykes S."/>
            <person name="Heiman D."/>
            <person name="Young S."/>
            <person name="Zeng Q."/>
            <person name="Abouelleil A."/>
            <person name="Aftuck L."/>
            <person name="Bessette D."/>
            <person name="Brown A."/>
            <person name="FitzGerald M."/>
            <person name="Lui A."/>
            <person name="Macdonald J.P."/>
            <person name="Priest M."/>
            <person name="Orbach M.J."/>
            <person name="Galgiani J.N."/>
            <person name="Kirkland T.N."/>
            <person name="Cole G.T."/>
            <person name="Birren B.W."/>
            <person name="Henn M.R."/>
            <person name="Taylor J.W."/>
            <person name="Rounsley S.D."/>
        </authorList>
    </citation>
    <scope>NUCLEOTIDE SEQUENCE [LARGE SCALE GENOMIC DNA]</scope>
    <source>
        <strain evidence="2">RMSCC 2394</strain>
    </source>
</reference>
<dbReference type="Proteomes" id="UP000054565">
    <property type="component" value="Unassembled WGS sequence"/>
</dbReference>
<dbReference type="AlphaFoldDB" id="A0A0J6Y6D0"/>
<evidence type="ECO:0000313" key="1">
    <source>
        <dbReference type="EMBL" id="KMP02579.1"/>
    </source>
</evidence>
<accession>A0A0J6Y6D0</accession>
<gene>
    <name evidence="1" type="ORF">CIRG_02271</name>
</gene>
<evidence type="ECO:0000313" key="2">
    <source>
        <dbReference type="Proteomes" id="UP000054565"/>
    </source>
</evidence>
<dbReference type="EMBL" id="DS028094">
    <property type="protein sequence ID" value="KMP02579.1"/>
    <property type="molecule type" value="Genomic_DNA"/>
</dbReference>
<name>A0A0J6Y6D0_COCIT</name>
<protein>
    <submittedName>
        <fullName evidence="1">Uncharacterized protein</fullName>
    </submittedName>
</protein>